<dbReference type="PROSITE" id="PS00211">
    <property type="entry name" value="ABC_TRANSPORTER_1"/>
    <property type="match status" value="1"/>
</dbReference>
<reference evidence="6 7" key="1">
    <citation type="submission" date="2024-02" db="EMBL/GenBank/DDBJ databases">
        <title>Seven novel Bacillus-like species.</title>
        <authorList>
            <person name="Liu G."/>
        </authorList>
    </citation>
    <scope>NUCLEOTIDE SEQUENCE [LARGE SCALE GENOMIC DNA]</scope>
    <source>
        <strain evidence="6 7">FJAT-52991</strain>
    </source>
</reference>
<proteinExistence type="inferred from homology"/>
<comment type="similarity">
    <text evidence="1">Belongs to the ABC transporter superfamily.</text>
</comment>
<name>A0ABZ2N8R7_9BACI</name>
<keyword evidence="7" id="KW-1185">Reference proteome</keyword>
<dbReference type="InterPro" id="IPR027417">
    <property type="entry name" value="P-loop_NTPase"/>
</dbReference>
<evidence type="ECO:0000313" key="7">
    <source>
        <dbReference type="Proteomes" id="UP001387364"/>
    </source>
</evidence>
<dbReference type="CDD" id="cd03255">
    <property type="entry name" value="ABC_MJ0796_LolCDE_FtsE"/>
    <property type="match status" value="1"/>
</dbReference>
<evidence type="ECO:0000256" key="4">
    <source>
        <dbReference type="ARBA" id="ARBA00022840"/>
    </source>
</evidence>
<dbReference type="SMART" id="SM00382">
    <property type="entry name" value="AAA"/>
    <property type="match status" value="1"/>
</dbReference>
<feature type="domain" description="ABC transporter" evidence="5">
    <location>
        <begin position="5"/>
        <end position="225"/>
    </location>
</feature>
<keyword evidence="4 6" id="KW-0067">ATP-binding</keyword>
<dbReference type="PANTHER" id="PTHR42798">
    <property type="entry name" value="LIPOPROTEIN-RELEASING SYSTEM ATP-BINDING PROTEIN LOLD"/>
    <property type="match status" value="1"/>
</dbReference>
<dbReference type="Proteomes" id="UP001387364">
    <property type="component" value="Chromosome"/>
</dbReference>
<gene>
    <name evidence="6" type="ORF">WDJ61_05765</name>
</gene>
<evidence type="ECO:0000256" key="2">
    <source>
        <dbReference type="ARBA" id="ARBA00022448"/>
    </source>
</evidence>
<sequence length="225" mass="24560">MEYPLVLENISKSFKDGDSTIHIVKNLSFQAKAGQFTAVIGPSGSGKSTFLSIAGALLSPDSGNIYINNKNITHFTDKEKAQARLTDIGYIFQSSNLVPYLTVKEQLKIVLQMAEKKGSDQNEYIEELLASVGLLSRIKHYPHQLSGGEKQRVAIARAFANDPAIILADEPTASLDPSRSVDIATLIARQAKETNKAAIMVTHDEAVLPLCDEVYRMEAGQLVKV</sequence>
<dbReference type="InterPro" id="IPR017911">
    <property type="entry name" value="MacB-like_ATP-bd"/>
</dbReference>
<organism evidence="6 7">
    <name type="scientific">Bacillus kandeliae</name>
    <dbReference type="NCBI Taxonomy" id="3129297"/>
    <lineage>
        <taxon>Bacteria</taxon>
        <taxon>Bacillati</taxon>
        <taxon>Bacillota</taxon>
        <taxon>Bacilli</taxon>
        <taxon>Bacillales</taxon>
        <taxon>Bacillaceae</taxon>
        <taxon>Bacillus</taxon>
    </lineage>
</organism>
<dbReference type="PANTHER" id="PTHR42798:SF6">
    <property type="entry name" value="CELL DIVISION ATP-BINDING PROTEIN FTSE"/>
    <property type="match status" value="1"/>
</dbReference>
<dbReference type="GO" id="GO:0005524">
    <property type="term" value="F:ATP binding"/>
    <property type="evidence" value="ECO:0007669"/>
    <property type="project" value="UniProtKB-KW"/>
</dbReference>
<dbReference type="SUPFAM" id="SSF52540">
    <property type="entry name" value="P-loop containing nucleoside triphosphate hydrolases"/>
    <property type="match status" value="1"/>
</dbReference>
<dbReference type="InterPro" id="IPR003593">
    <property type="entry name" value="AAA+_ATPase"/>
</dbReference>
<evidence type="ECO:0000256" key="1">
    <source>
        <dbReference type="ARBA" id="ARBA00005417"/>
    </source>
</evidence>
<dbReference type="InterPro" id="IPR017871">
    <property type="entry name" value="ABC_transporter-like_CS"/>
</dbReference>
<evidence type="ECO:0000259" key="5">
    <source>
        <dbReference type="PROSITE" id="PS50893"/>
    </source>
</evidence>
<dbReference type="RefSeq" id="WP_338753750.1">
    <property type="nucleotide sequence ID" value="NZ_CP147404.1"/>
</dbReference>
<evidence type="ECO:0000256" key="3">
    <source>
        <dbReference type="ARBA" id="ARBA00022741"/>
    </source>
</evidence>
<protein>
    <submittedName>
        <fullName evidence="6">ABC transporter ATP-binding protein</fullName>
    </submittedName>
</protein>
<dbReference type="Gene3D" id="3.40.50.300">
    <property type="entry name" value="P-loop containing nucleotide triphosphate hydrolases"/>
    <property type="match status" value="1"/>
</dbReference>
<keyword evidence="2" id="KW-0813">Transport</keyword>
<dbReference type="Pfam" id="PF00005">
    <property type="entry name" value="ABC_tran"/>
    <property type="match status" value="1"/>
</dbReference>
<keyword evidence="3" id="KW-0547">Nucleotide-binding</keyword>
<accession>A0ABZ2N8R7</accession>
<dbReference type="EMBL" id="CP147404">
    <property type="protein sequence ID" value="WXB94134.1"/>
    <property type="molecule type" value="Genomic_DNA"/>
</dbReference>
<evidence type="ECO:0000313" key="6">
    <source>
        <dbReference type="EMBL" id="WXB94134.1"/>
    </source>
</evidence>
<dbReference type="PROSITE" id="PS50893">
    <property type="entry name" value="ABC_TRANSPORTER_2"/>
    <property type="match status" value="1"/>
</dbReference>
<dbReference type="InterPro" id="IPR003439">
    <property type="entry name" value="ABC_transporter-like_ATP-bd"/>
</dbReference>